<feature type="region of interest" description="Disordered" evidence="1">
    <location>
        <begin position="1"/>
        <end position="52"/>
    </location>
</feature>
<evidence type="ECO:0000256" key="1">
    <source>
        <dbReference type="SAM" id="MobiDB-lite"/>
    </source>
</evidence>
<name>A0A212LG89_9HYPH</name>
<organism evidence="2">
    <name type="scientific">uncultured Pleomorphomonas sp</name>
    <dbReference type="NCBI Taxonomy" id="442121"/>
    <lineage>
        <taxon>Bacteria</taxon>
        <taxon>Pseudomonadati</taxon>
        <taxon>Pseudomonadota</taxon>
        <taxon>Alphaproteobacteria</taxon>
        <taxon>Hyphomicrobiales</taxon>
        <taxon>Pleomorphomonadaceae</taxon>
        <taxon>Pleomorphomonas</taxon>
        <taxon>environmental samples</taxon>
    </lineage>
</organism>
<dbReference type="EMBL" id="FMJD01000008">
    <property type="protein sequence ID" value="SCM76574.1"/>
    <property type="molecule type" value="Genomic_DNA"/>
</dbReference>
<reference evidence="2" key="1">
    <citation type="submission" date="2016-08" db="EMBL/GenBank/DDBJ databases">
        <authorList>
            <person name="Seilhamer J.J."/>
        </authorList>
    </citation>
    <scope>NUCLEOTIDE SEQUENCE</scope>
    <source>
        <strain evidence="2">86</strain>
    </source>
</reference>
<evidence type="ECO:0008006" key="3">
    <source>
        <dbReference type="Google" id="ProtNLM"/>
    </source>
</evidence>
<dbReference type="Pfam" id="PF11373">
    <property type="entry name" value="DUF3175"/>
    <property type="match status" value="1"/>
</dbReference>
<accession>A0A212LG89</accession>
<evidence type="ECO:0000313" key="2">
    <source>
        <dbReference type="EMBL" id="SCM76574.1"/>
    </source>
</evidence>
<dbReference type="RefSeq" id="WP_100080141.1">
    <property type="nucleotide sequence ID" value="NZ_LT608334.1"/>
</dbReference>
<protein>
    <recommendedName>
        <fullName evidence="3">DUF3175 domain-containing protein</fullName>
    </recommendedName>
</protein>
<sequence>MPRKTKKWSAEVTEHSDALDLEPNVFEKDDPKEIAASLKRSADKSEKRKSEPYRSAMSMLTFYINRAGQNLTASRKKVLEEAKDELRRAYGKTADD</sequence>
<proteinExistence type="predicted"/>
<feature type="compositionally biased region" description="Basic and acidic residues" evidence="1">
    <location>
        <begin position="8"/>
        <end position="18"/>
    </location>
</feature>
<dbReference type="AlphaFoldDB" id="A0A212LG89"/>
<dbReference type="InterPro" id="IPR021513">
    <property type="entry name" value="Phage_RSL1_Orf186"/>
</dbReference>
<gene>
    <name evidence="2" type="ORF">KL86PLE_40379</name>
</gene>
<feature type="compositionally biased region" description="Basic and acidic residues" evidence="1">
    <location>
        <begin position="40"/>
        <end position="52"/>
    </location>
</feature>